<dbReference type="InterPro" id="IPR011990">
    <property type="entry name" value="TPR-like_helical_dom_sf"/>
</dbReference>
<comment type="subcellular location">
    <subcellularLocation>
        <location evidence="1">Cell outer membrane</location>
    </subcellularLocation>
</comment>
<dbReference type="EMBL" id="JAZHYP010000002">
    <property type="protein sequence ID" value="MEN3323132.1"/>
    <property type="molecule type" value="Genomic_DNA"/>
</dbReference>
<reference evidence="8 9" key="1">
    <citation type="submission" date="2024-01" db="EMBL/GenBank/DDBJ databases">
        <title>Mariniflexile litorale sp. nov., isolated from the shallow sediments of the Sea of Japan.</title>
        <authorList>
            <person name="Romanenko L."/>
            <person name="Bystritskaya E."/>
            <person name="Isaeva M."/>
        </authorList>
    </citation>
    <scope>NUCLEOTIDE SEQUENCE [LARGE SCALE GENOMIC DNA]</scope>
    <source>
        <strain evidence="8 9">KCTC 32427</strain>
    </source>
</reference>
<dbReference type="Proteomes" id="UP001416393">
    <property type="component" value="Unassembled WGS sequence"/>
</dbReference>
<organism evidence="8 9">
    <name type="scientific">Mariniflexile soesokkakense</name>
    <dbReference type="NCBI Taxonomy" id="1343160"/>
    <lineage>
        <taxon>Bacteria</taxon>
        <taxon>Pseudomonadati</taxon>
        <taxon>Bacteroidota</taxon>
        <taxon>Flavobacteriia</taxon>
        <taxon>Flavobacteriales</taxon>
        <taxon>Flavobacteriaceae</taxon>
        <taxon>Mariniflexile</taxon>
    </lineage>
</organism>
<sequence>MKNIKIINLFILLGTVLLCSCSTDFIEEKKNYQKVDVEIFQYESLAKNYVDYLYNLMLPNGNVNMTMWSKSATDNSDVPGNGNATIFTKATDEVAGEVDINKVWSEISPLNNNCLKSLGQPVKTNPQNDAYTRIRYCNLYLNNVDKYTGLEEDFKNQLKGQLYFWRAWQYFELVRLYGGIPVVLEELPLTADDPINQTPRSSAASVIDQIVSDLNKSQTSFQNARPYTAEDAGRITAAAAAALKGRVLLTWASPLFNRTDDKARWQRAYDANLEAYNVCLAAGKGLDADWQNMWFKDNGKESIFAFGFNNFAANSGMILKNNHTEYETRSRVQGGNASITPTKNIMDAFPMKDGAPYNPNGNLSHFYRNRDPRFYHTFAYNGSIWPYKESTNFKNWTYYWFPFVANPSGPKIATDAPLHTTGIYLRKFANNTSTNTNSYRNNGDDYMEIRFAEVVLNLAESAIGADKLSEGKGYIKSIRARAGVTNGDGDYGLASVTTRDQHFAAVINERKVEFAYENKRFHDLRRWLLYNDDFGTCTRLNQTPIEGSRRQGYYTFAKRDASTFYTGFADPFKGSTAPVINRDATTYPSGVTTYAEYVDYLYDNHFEVVVKDDVDATGYTFKWYNEYYFFGIYQNLLDTAPYLQQTQGWGGSFIPYN</sequence>
<evidence type="ECO:0000256" key="2">
    <source>
        <dbReference type="ARBA" id="ARBA00006275"/>
    </source>
</evidence>
<evidence type="ECO:0000259" key="6">
    <source>
        <dbReference type="Pfam" id="PF07980"/>
    </source>
</evidence>
<evidence type="ECO:0000256" key="4">
    <source>
        <dbReference type="ARBA" id="ARBA00023136"/>
    </source>
</evidence>
<feature type="domain" description="RagB/SusD" evidence="6">
    <location>
        <begin position="300"/>
        <end position="649"/>
    </location>
</feature>
<keyword evidence="4" id="KW-0472">Membrane</keyword>
<evidence type="ECO:0000313" key="8">
    <source>
        <dbReference type="EMBL" id="MEN3323132.1"/>
    </source>
</evidence>
<protein>
    <submittedName>
        <fullName evidence="8">RagB/SusD family nutrient uptake outer membrane protein</fullName>
    </submittedName>
</protein>
<proteinExistence type="inferred from homology"/>
<evidence type="ECO:0000256" key="3">
    <source>
        <dbReference type="ARBA" id="ARBA00022729"/>
    </source>
</evidence>
<evidence type="ECO:0000256" key="1">
    <source>
        <dbReference type="ARBA" id="ARBA00004442"/>
    </source>
</evidence>
<dbReference type="InterPro" id="IPR012944">
    <property type="entry name" value="SusD_RagB_dom"/>
</dbReference>
<dbReference type="InterPro" id="IPR033985">
    <property type="entry name" value="SusD-like_N"/>
</dbReference>
<keyword evidence="9" id="KW-1185">Reference proteome</keyword>
<keyword evidence="5" id="KW-0998">Cell outer membrane</keyword>
<evidence type="ECO:0000259" key="7">
    <source>
        <dbReference type="Pfam" id="PF14322"/>
    </source>
</evidence>
<feature type="domain" description="SusD-like N-terminal" evidence="7">
    <location>
        <begin position="106"/>
        <end position="249"/>
    </location>
</feature>
<dbReference type="PROSITE" id="PS51257">
    <property type="entry name" value="PROKAR_LIPOPROTEIN"/>
    <property type="match status" value="1"/>
</dbReference>
<keyword evidence="3" id="KW-0732">Signal</keyword>
<dbReference type="Gene3D" id="1.25.40.390">
    <property type="match status" value="1"/>
</dbReference>
<evidence type="ECO:0000256" key="5">
    <source>
        <dbReference type="ARBA" id="ARBA00023237"/>
    </source>
</evidence>
<accession>A0ABV0AAA9</accession>
<name>A0ABV0AAA9_9FLAO</name>
<dbReference type="SUPFAM" id="SSF48452">
    <property type="entry name" value="TPR-like"/>
    <property type="match status" value="1"/>
</dbReference>
<evidence type="ECO:0000313" key="9">
    <source>
        <dbReference type="Proteomes" id="UP001416393"/>
    </source>
</evidence>
<comment type="similarity">
    <text evidence="2">Belongs to the SusD family.</text>
</comment>
<comment type="caution">
    <text evidence="8">The sequence shown here is derived from an EMBL/GenBank/DDBJ whole genome shotgun (WGS) entry which is preliminary data.</text>
</comment>
<dbReference type="RefSeq" id="WP_346240703.1">
    <property type="nucleotide sequence ID" value="NZ_JAZHYP010000002.1"/>
</dbReference>
<dbReference type="Pfam" id="PF14322">
    <property type="entry name" value="SusD-like_3"/>
    <property type="match status" value="1"/>
</dbReference>
<gene>
    <name evidence="8" type="ORF">VP395_05300</name>
</gene>
<dbReference type="Pfam" id="PF07980">
    <property type="entry name" value="SusD_RagB"/>
    <property type="match status" value="1"/>
</dbReference>